<organism evidence="2 3">
    <name type="scientific">Steinernema glaseri</name>
    <dbReference type="NCBI Taxonomy" id="37863"/>
    <lineage>
        <taxon>Eukaryota</taxon>
        <taxon>Metazoa</taxon>
        <taxon>Ecdysozoa</taxon>
        <taxon>Nematoda</taxon>
        <taxon>Chromadorea</taxon>
        <taxon>Rhabditida</taxon>
        <taxon>Tylenchina</taxon>
        <taxon>Panagrolaimomorpha</taxon>
        <taxon>Strongyloidoidea</taxon>
        <taxon>Steinernematidae</taxon>
        <taxon>Steinernema</taxon>
    </lineage>
</organism>
<protein>
    <submittedName>
        <fullName evidence="3">Uncharacterized protein</fullName>
    </submittedName>
</protein>
<dbReference type="WBParaSite" id="L893_g26963.t1">
    <property type="protein sequence ID" value="L893_g26963.t1"/>
    <property type="gene ID" value="L893_g26963"/>
</dbReference>
<accession>A0A1I7ZJC7</accession>
<name>A0A1I7ZJC7_9BILA</name>
<keyword evidence="2" id="KW-1185">Reference proteome</keyword>
<sequence>MPNLPLIFQLSGGPQRSHSNGDAASLASEDMSALIADVTVRIPSDLLFDEGLMGDDDEEEDDDSSSKKERRLRSAAARQKDDKKASVACNIIKQGIIAEDGNETADSGLQLSDN</sequence>
<feature type="compositionally biased region" description="Acidic residues" evidence="1">
    <location>
        <begin position="52"/>
        <end position="63"/>
    </location>
</feature>
<reference evidence="3" key="1">
    <citation type="submission" date="2016-11" db="UniProtKB">
        <authorList>
            <consortium name="WormBaseParasite"/>
        </authorList>
    </citation>
    <scope>IDENTIFICATION</scope>
</reference>
<feature type="region of interest" description="Disordered" evidence="1">
    <location>
        <begin position="1"/>
        <end position="25"/>
    </location>
</feature>
<dbReference type="Proteomes" id="UP000095287">
    <property type="component" value="Unplaced"/>
</dbReference>
<evidence type="ECO:0000313" key="2">
    <source>
        <dbReference type="Proteomes" id="UP000095287"/>
    </source>
</evidence>
<feature type="compositionally biased region" description="Polar residues" evidence="1">
    <location>
        <begin position="12"/>
        <end position="22"/>
    </location>
</feature>
<proteinExistence type="predicted"/>
<dbReference type="AlphaFoldDB" id="A0A1I7ZJC7"/>
<evidence type="ECO:0000313" key="3">
    <source>
        <dbReference type="WBParaSite" id="L893_g26963.t1"/>
    </source>
</evidence>
<feature type="region of interest" description="Disordered" evidence="1">
    <location>
        <begin position="48"/>
        <end position="84"/>
    </location>
</feature>
<evidence type="ECO:0000256" key="1">
    <source>
        <dbReference type="SAM" id="MobiDB-lite"/>
    </source>
</evidence>